<comment type="caution">
    <text evidence="11">The sequence shown here is derived from an EMBL/GenBank/DDBJ whole genome shotgun (WGS) entry which is preliminary data.</text>
</comment>
<dbReference type="PROSITE" id="PS50011">
    <property type="entry name" value="PROTEIN_KINASE_DOM"/>
    <property type="match status" value="1"/>
</dbReference>
<evidence type="ECO:0000256" key="6">
    <source>
        <dbReference type="ARBA" id="ARBA00022840"/>
    </source>
</evidence>
<dbReference type="GO" id="GO:0005524">
    <property type="term" value="F:ATP binding"/>
    <property type="evidence" value="ECO:0007669"/>
    <property type="project" value="UniProtKB-KW"/>
</dbReference>
<reference evidence="11 12" key="1">
    <citation type="submission" date="2019-03" db="EMBL/GenBank/DDBJ databases">
        <title>Single cell metagenomics reveals metabolic interactions within the superorganism composed of flagellate Streblomastix strix and complex community of Bacteroidetes bacteria on its surface.</title>
        <authorList>
            <person name="Treitli S.C."/>
            <person name="Kolisko M."/>
            <person name="Husnik F."/>
            <person name="Keeling P."/>
            <person name="Hampl V."/>
        </authorList>
    </citation>
    <scope>NUCLEOTIDE SEQUENCE [LARGE SCALE GENOMIC DNA]</scope>
    <source>
        <strain evidence="11">ST1C</strain>
    </source>
</reference>
<evidence type="ECO:0000256" key="7">
    <source>
        <dbReference type="ARBA" id="ARBA00047899"/>
    </source>
</evidence>
<feature type="region of interest" description="Disordered" evidence="9">
    <location>
        <begin position="327"/>
        <end position="368"/>
    </location>
</feature>
<proteinExistence type="predicted"/>
<dbReference type="InterPro" id="IPR011009">
    <property type="entry name" value="Kinase-like_dom_sf"/>
</dbReference>
<keyword evidence="2" id="KW-0723">Serine/threonine-protein kinase</keyword>
<dbReference type="Gene3D" id="3.30.200.20">
    <property type="entry name" value="Phosphorylase Kinase, domain 1"/>
    <property type="match status" value="1"/>
</dbReference>
<dbReference type="SUPFAM" id="SSF56112">
    <property type="entry name" value="Protein kinase-like (PK-like)"/>
    <property type="match status" value="1"/>
</dbReference>
<name>A0A5J4X8N8_9EUKA</name>
<dbReference type="EMBL" id="SNRW01000122">
    <property type="protein sequence ID" value="KAA6403242.1"/>
    <property type="molecule type" value="Genomic_DNA"/>
</dbReference>
<evidence type="ECO:0000256" key="3">
    <source>
        <dbReference type="ARBA" id="ARBA00022679"/>
    </source>
</evidence>
<feature type="region of interest" description="Disordered" evidence="9">
    <location>
        <begin position="374"/>
        <end position="393"/>
    </location>
</feature>
<dbReference type="Gene3D" id="1.10.510.10">
    <property type="entry name" value="Transferase(Phosphotransferase) domain 1"/>
    <property type="match status" value="1"/>
</dbReference>
<organism evidence="11 12">
    <name type="scientific">Streblomastix strix</name>
    <dbReference type="NCBI Taxonomy" id="222440"/>
    <lineage>
        <taxon>Eukaryota</taxon>
        <taxon>Metamonada</taxon>
        <taxon>Preaxostyla</taxon>
        <taxon>Oxymonadida</taxon>
        <taxon>Streblomastigidae</taxon>
        <taxon>Streblomastix</taxon>
    </lineage>
</organism>
<keyword evidence="3" id="KW-0808">Transferase</keyword>
<keyword evidence="4" id="KW-0547">Nucleotide-binding</keyword>
<sequence length="549" mass="61821">MIIQNYEIIDTLGAGDLGRTYKCIKRGGDKEKFYAIKAMHFSSEQEQQDINRELDIHKKLNCPIIVNFVETFEIDENIYIVTDFYKKGSFADIQRKLNLRHATMKEDKVWEIMMQLVFSVYCLHQRQIIHRNLKPTNIFFDNNYNIRLGDFGMARVVATGKSYAATLQNAQRYMCPEVINGMKLTKQSDIWGIGSILYEVMNRKNPFKDATSMQLMMSIRSDPPAPFLPKYSYELKRMITAMLEKDPKRRPTTEQLMEQPKIKDLYEKYIKKIGDEEKKNPSVVIRDPIMRQLFGLPQEPPKPGEEDDEEDILLRMFLGALIMRQLGGGGGASTASSETTTTAVPAGPISSPPPQRPGQLPAYPSLAPIGGIRAQLPPNFRLNDDEADDGDEAEDANIRDIEQPAPNQLLPPPPRPAQIMIQPIQPIEVVDKFKRVKVIQTSGQRGPQPSGVLYPIVTVQATSDKKQASFIVNPEVKDGYARMKVRFGPGKGGATGYLWFGIVDATFKQTKNFYPGEGKESVAYVGAQGTIARNSLNIEDNDTYKDGDV</sequence>
<gene>
    <name evidence="11" type="ORF">EZS28_001224</name>
</gene>
<evidence type="ECO:0000256" key="1">
    <source>
        <dbReference type="ARBA" id="ARBA00012513"/>
    </source>
</evidence>
<dbReference type="OrthoDB" id="1738954at2759"/>
<dbReference type="InterPro" id="IPR051131">
    <property type="entry name" value="NEK_Ser/Thr_kinase_NIMA"/>
</dbReference>
<dbReference type="GO" id="GO:0004674">
    <property type="term" value="F:protein serine/threonine kinase activity"/>
    <property type="evidence" value="ECO:0007669"/>
    <property type="project" value="UniProtKB-KW"/>
</dbReference>
<dbReference type="PANTHER" id="PTHR44899:SF3">
    <property type="entry name" value="SERINE_THREONINE-PROTEIN KINASE NEK1"/>
    <property type="match status" value="1"/>
</dbReference>
<feature type="compositionally biased region" description="Low complexity" evidence="9">
    <location>
        <begin position="333"/>
        <end position="343"/>
    </location>
</feature>
<keyword evidence="6" id="KW-0067">ATP-binding</keyword>
<dbReference type="PANTHER" id="PTHR44899">
    <property type="entry name" value="CAMK FAMILY PROTEIN KINASE"/>
    <property type="match status" value="1"/>
</dbReference>
<accession>A0A5J4X8N8</accession>
<protein>
    <recommendedName>
        <fullName evidence="1">non-specific serine/threonine protein kinase</fullName>
        <ecNumber evidence="1">2.7.11.1</ecNumber>
    </recommendedName>
</protein>
<comment type="catalytic activity">
    <reaction evidence="7">
        <text>L-threonyl-[protein] + ATP = O-phospho-L-threonyl-[protein] + ADP + H(+)</text>
        <dbReference type="Rhea" id="RHEA:46608"/>
        <dbReference type="Rhea" id="RHEA-COMP:11060"/>
        <dbReference type="Rhea" id="RHEA-COMP:11605"/>
        <dbReference type="ChEBI" id="CHEBI:15378"/>
        <dbReference type="ChEBI" id="CHEBI:30013"/>
        <dbReference type="ChEBI" id="CHEBI:30616"/>
        <dbReference type="ChEBI" id="CHEBI:61977"/>
        <dbReference type="ChEBI" id="CHEBI:456216"/>
        <dbReference type="EC" id="2.7.11.1"/>
    </reaction>
</comment>
<evidence type="ECO:0000256" key="4">
    <source>
        <dbReference type="ARBA" id="ARBA00022741"/>
    </source>
</evidence>
<keyword evidence="5 11" id="KW-0418">Kinase</keyword>
<evidence type="ECO:0000259" key="10">
    <source>
        <dbReference type="PROSITE" id="PS50011"/>
    </source>
</evidence>
<evidence type="ECO:0000313" key="11">
    <source>
        <dbReference type="EMBL" id="KAA6403242.1"/>
    </source>
</evidence>
<comment type="catalytic activity">
    <reaction evidence="8">
        <text>L-seryl-[protein] + ATP = O-phospho-L-seryl-[protein] + ADP + H(+)</text>
        <dbReference type="Rhea" id="RHEA:17989"/>
        <dbReference type="Rhea" id="RHEA-COMP:9863"/>
        <dbReference type="Rhea" id="RHEA-COMP:11604"/>
        <dbReference type="ChEBI" id="CHEBI:15378"/>
        <dbReference type="ChEBI" id="CHEBI:29999"/>
        <dbReference type="ChEBI" id="CHEBI:30616"/>
        <dbReference type="ChEBI" id="CHEBI:83421"/>
        <dbReference type="ChEBI" id="CHEBI:456216"/>
        <dbReference type="EC" id="2.7.11.1"/>
    </reaction>
</comment>
<dbReference type="Pfam" id="PF00069">
    <property type="entry name" value="Pkinase"/>
    <property type="match status" value="1"/>
</dbReference>
<evidence type="ECO:0000256" key="5">
    <source>
        <dbReference type="ARBA" id="ARBA00022777"/>
    </source>
</evidence>
<evidence type="ECO:0000313" key="12">
    <source>
        <dbReference type="Proteomes" id="UP000324800"/>
    </source>
</evidence>
<dbReference type="AlphaFoldDB" id="A0A5J4X8N8"/>
<dbReference type="InterPro" id="IPR000719">
    <property type="entry name" value="Prot_kinase_dom"/>
</dbReference>
<evidence type="ECO:0000256" key="9">
    <source>
        <dbReference type="SAM" id="MobiDB-lite"/>
    </source>
</evidence>
<dbReference type="EC" id="2.7.11.1" evidence="1"/>
<evidence type="ECO:0000256" key="8">
    <source>
        <dbReference type="ARBA" id="ARBA00048679"/>
    </source>
</evidence>
<feature type="non-terminal residue" evidence="11">
    <location>
        <position position="549"/>
    </location>
</feature>
<evidence type="ECO:0000256" key="2">
    <source>
        <dbReference type="ARBA" id="ARBA00022527"/>
    </source>
</evidence>
<feature type="domain" description="Protein kinase" evidence="10">
    <location>
        <begin position="6"/>
        <end position="262"/>
    </location>
</feature>
<dbReference type="Proteomes" id="UP000324800">
    <property type="component" value="Unassembled WGS sequence"/>
</dbReference>